<protein>
    <submittedName>
        <fullName evidence="1">Uncharacterized protein</fullName>
    </submittedName>
</protein>
<comment type="caution">
    <text evidence="1">The sequence shown here is derived from an EMBL/GenBank/DDBJ whole genome shotgun (WGS) entry which is preliminary data.</text>
</comment>
<proteinExistence type="predicted"/>
<evidence type="ECO:0000313" key="1">
    <source>
        <dbReference type="EMBL" id="POG81428.1"/>
    </source>
</evidence>
<keyword evidence="2" id="KW-1185">Reference proteome</keyword>
<dbReference type="EMBL" id="AUPC02000011">
    <property type="protein sequence ID" value="POG81428.1"/>
    <property type="molecule type" value="Genomic_DNA"/>
</dbReference>
<organism evidence="1 2">
    <name type="scientific">Rhizophagus irregularis (strain DAOM 181602 / DAOM 197198 / MUCL 43194)</name>
    <name type="common">Arbuscular mycorrhizal fungus</name>
    <name type="synonym">Glomus intraradices</name>
    <dbReference type="NCBI Taxonomy" id="747089"/>
    <lineage>
        <taxon>Eukaryota</taxon>
        <taxon>Fungi</taxon>
        <taxon>Fungi incertae sedis</taxon>
        <taxon>Mucoromycota</taxon>
        <taxon>Glomeromycotina</taxon>
        <taxon>Glomeromycetes</taxon>
        <taxon>Glomerales</taxon>
        <taxon>Glomeraceae</taxon>
        <taxon>Rhizophagus</taxon>
    </lineage>
</organism>
<accession>A0A2P4QV50</accession>
<gene>
    <name evidence="1" type="ORF">GLOIN_2v1507825</name>
</gene>
<dbReference type="AlphaFoldDB" id="A0A2P4QV50"/>
<sequence>MKMTTMKLWMTELRTMMSTEPRTRIEDELVTENELVSEYEFELVFKMKTNLWLKNR</sequence>
<dbReference type="Proteomes" id="UP000018888">
    <property type="component" value="Unassembled WGS sequence"/>
</dbReference>
<name>A0A2P4QV50_RHIID</name>
<reference evidence="1 2" key="1">
    <citation type="journal article" date="2013" name="Proc. Natl. Acad. Sci. U.S.A.">
        <title>Genome of an arbuscular mycorrhizal fungus provides insight into the oldest plant symbiosis.</title>
        <authorList>
            <person name="Tisserant E."/>
            <person name="Malbreil M."/>
            <person name="Kuo A."/>
            <person name="Kohler A."/>
            <person name="Symeonidi A."/>
            <person name="Balestrini R."/>
            <person name="Charron P."/>
            <person name="Duensing N."/>
            <person name="Frei Dit Frey N."/>
            <person name="Gianinazzi-Pearson V."/>
            <person name="Gilbert L.B."/>
            <person name="Handa Y."/>
            <person name="Herr J.R."/>
            <person name="Hijri M."/>
            <person name="Koul R."/>
            <person name="Kawaguchi M."/>
            <person name="Krajinski F."/>
            <person name="Lammers P.J."/>
            <person name="Masclaux F.G."/>
            <person name="Murat C."/>
            <person name="Morin E."/>
            <person name="Ndikumana S."/>
            <person name="Pagni M."/>
            <person name="Petitpierre D."/>
            <person name="Requena N."/>
            <person name="Rosikiewicz P."/>
            <person name="Riley R."/>
            <person name="Saito K."/>
            <person name="San Clemente H."/>
            <person name="Shapiro H."/>
            <person name="van Tuinen D."/>
            <person name="Becard G."/>
            <person name="Bonfante P."/>
            <person name="Paszkowski U."/>
            <person name="Shachar-Hill Y.Y."/>
            <person name="Tuskan G.A."/>
            <person name="Young P.W."/>
            <person name="Sanders I.R."/>
            <person name="Henrissat B."/>
            <person name="Rensing S.A."/>
            <person name="Grigoriev I.V."/>
            <person name="Corradi N."/>
            <person name="Roux C."/>
            <person name="Martin F."/>
        </authorList>
    </citation>
    <scope>NUCLEOTIDE SEQUENCE [LARGE SCALE GENOMIC DNA]</scope>
    <source>
        <strain evidence="1 2">DAOM 197198</strain>
    </source>
</reference>
<reference evidence="1 2" key="2">
    <citation type="journal article" date="2018" name="New Phytol.">
        <title>High intraspecific genome diversity in the model arbuscular mycorrhizal symbiont Rhizophagus irregularis.</title>
        <authorList>
            <person name="Chen E.C.H."/>
            <person name="Morin E."/>
            <person name="Beaudet D."/>
            <person name="Noel J."/>
            <person name="Yildirir G."/>
            <person name="Ndikumana S."/>
            <person name="Charron P."/>
            <person name="St-Onge C."/>
            <person name="Giorgi J."/>
            <person name="Kruger M."/>
            <person name="Marton T."/>
            <person name="Ropars J."/>
            <person name="Grigoriev I.V."/>
            <person name="Hainaut M."/>
            <person name="Henrissat B."/>
            <person name="Roux C."/>
            <person name="Martin F."/>
            <person name="Corradi N."/>
        </authorList>
    </citation>
    <scope>NUCLEOTIDE SEQUENCE [LARGE SCALE GENOMIC DNA]</scope>
    <source>
        <strain evidence="1 2">DAOM 197198</strain>
    </source>
</reference>
<evidence type="ECO:0000313" key="2">
    <source>
        <dbReference type="Proteomes" id="UP000018888"/>
    </source>
</evidence>